<dbReference type="InterPro" id="IPR042244">
    <property type="entry name" value="HypD_2_sf"/>
</dbReference>
<comment type="caution">
    <text evidence="4">The sequence shown here is derived from an EMBL/GenBank/DDBJ whole genome shotgun (WGS) entry which is preliminary data.</text>
</comment>
<comment type="similarity">
    <text evidence="1">Belongs to the HypD family.</text>
</comment>
<dbReference type="GO" id="GO:0051539">
    <property type="term" value="F:4 iron, 4 sulfur cluster binding"/>
    <property type="evidence" value="ECO:0007669"/>
    <property type="project" value="TreeGrafter"/>
</dbReference>
<reference evidence="4" key="1">
    <citation type="journal article" date="2015" name="Proc. Natl. Acad. Sci. U.S.A.">
        <title>Networks of energetic and metabolic interactions define dynamics in microbial communities.</title>
        <authorList>
            <person name="Embree M."/>
            <person name="Liu J.K."/>
            <person name="Al-Bassam M.M."/>
            <person name="Zengler K."/>
        </authorList>
    </citation>
    <scope>NUCLEOTIDE SEQUENCE</scope>
</reference>
<keyword evidence="3" id="KW-0408">Iron</keyword>
<proteinExistence type="inferred from homology"/>
<name>A0A0W8G228_9ZZZZ</name>
<sequence>MNSFDAFKDPALCKSLLERLTQEAQTPMRFMEVCGTHTVAIFQSGLRSLLPGTITHLTGPGCPVCVTHESEVAAFLELAGRDDVIVATFGDLMRVPGPKGANLKTASAEGARVEVVYSPFDALALAKANPDSRVVFLGIGFETTAPTVAATIRLAREQGLANFLVMSFHKLVPPALRALLADPEAKVDAFLLPGHVSAIIGTDPYAFLATEYGVPSVITGFEPLDILQALIHIVRMRRDGAPAVVNQYSRVVPEHGNPKALAVMAEVFTPVDALWRGIGILPQSGLAIAEAYAAFDAFKVLGVTLKDHPPLPGCRCGEVLKGKMPPNECPLFAKACTPATPVGPCMVSTEGGCAAYYKYRVEA</sequence>
<evidence type="ECO:0000256" key="3">
    <source>
        <dbReference type="ARBA" id="ARBA00023004"/>
    </source>
</evidence>
<dbReference type="GO" id="GO:0051604">
    <property type="term" value="P:protein maturation"/>
    <property type="evidence" value="ECO:0007669"/>
    <property type="project" value="TreeGrafter"/>
</dbReference>
<protein>
    <submittedName>
        <fullName evidence="4">Hydrogenase metallocenter assembly protein hypd</fullName>
    </submittedName>
</protein>
<dbReference type="GO" id="GO:0005506">
    <property type="term" value="F:iron ion binding"/>
    <property type="evidence" value="ECO:0007669"/>
    <property type="project" value="TreeGrafter"/>
</dbReference>
<evidence type="ECO:0000256" key="1">
    <source>
        <dbReference type="ARBA" id="ARBA00007888"/>
    </source>
</evidence>
<accession>A0A0W8G228</accession>
<dbReference type="PANTHER" id="PTHR30149:SF0">
    <property type="entry name" value="HYDROGENASE MATURATION FACTOR HYPD"/>
    <property type="match status" value="1"/>
</dbReference>
<dbReference type="PIRSF" id="PIRSF005622">
    <property type="entry name" value="Hydrgn_mat_hypD"/>
    <property type="match status" value="1"/>
</dbReference>
<dbReference type="Gene3D" id="6.10.20.100">
    <property type="match status" value="1"/>
</dbReference>
<evidence type="ECO:0000313" key="4">
    <source>
        <dbReference type="EMBL" id="KUG27216.1"/>
    </source>
</evidence>
<dbReference type="InterPro" id="IPR042243">
    <property type="entry name" value="HypD_1"/>
</dbReference>
<dbReference type="EMBL" id="LNQE01000351">
    <property type="protein sequence ID" value="KUG27216.1"/>
    <property type="molecule type" value="Genomic_DNA"/>
</dbReference>
<dbReference type="InterPro" id="IPR002780">
    <property type="entry name" value="Hyd_form_HypD"/>
</dbReference>
<dbReference type="Pfam" id="PF01924">
    <property type="entry name" value="HypD"/>
    <property type="match status" value="1"/>
</dbReference>
<evidence type="ECO:0000256" key="2">
    <source>
        <dbReference type="ARBA" id="ARBA00022723"/>
    </source>
</evidence>
<dbReference type="PANTHER" id="PTHR30149">
    <property type="entry name" value="HYDROGENASE PROTEIN ASSEMBLY PROTEIN HYPD"/>
    <property type="match status" value="1"/>
</dbReference>
<organism evidence="4">
    <name type="scientific">hydrocarbon metagenome</name>
    <dbReference type="NCBI Taxonomy" id="938273"/>
    <lineage>
        <taxon>unclassified sequences</taxon>
        <taxon>metagenomes</taxon>
        <taxon>ecological metagenomes</taxon>
    </lineage>
</organism>
<gene>
    <name evidence="4" type="ORF">ASZ90_002945</name>
</gene>
<dbReference type="AlphaFoldDB" id="A0A0W8G228"/>
<keyword evidence="2" id="KW-0479">Metal-binding</keyword>
<dbReference type="GO" id="GO:0070025">
    <property type="term" value="F:carbon monoxide binding"/>
    <property type="evidence" value="ECO:0007669"/>
    <property type="project" value="TreeGrafter"/>
</dbReference>
<dbReference type="Gene3D" id="3.40.50.11750">
    <property type="entry name" value="HypD, alpha/beta domain 1"/>
    <property type="match status" value="2"/>
</dbReference>
<dbReference type="NCBIfam" id="TIGR00075">
    <property type="entry name" value="hypD"/>
    <property type="match status" value="1"/>
</dbReference>